<dbReference type="InterPro" id="IPR027437">
    <property type="entry name" value="Rbsml_uS13_C"/>
</dbReference>
<comment type="caution">
    <text evidence="9">The sequence shown here is derived from an EMBL/GenBank/DDBJ whole genome shotgun (WGS) entry which is preliminary data.</text>
</comment>
<reference evidence="9 10" key="1">
    <citation type="journal article" date="2018" name="Evol. Lett.">
        <title>Horizontal gene cluster transfer increased hallucinogenic mushroom diversity.</title>
        <authorList>
            <person name="Reynolds H.T."/>
            <person name="Vijayakumar V."/>
            <person name="Gluck-Thaler E."/>
            <person name="Korotkin H.B."/>
            <person name="Matheny P.B."/>
            <person name="Slot J.C."/>
        </authorList>
    </citation>
    <scope>NUCLEOTIDE SEQUENCE [LARGE SCALE GENOMIC DNA]</scope>
    <source>
        <strain evidence="9 10">2629</strain>
    </source>
</reference>
<feature type="coiled-coil region" evidence="6">
    <location>
        <begin position="745"/>
        <end position="815"/>
    </location>
</feature>
<evidence type="ECO:0000259" key="8">
    <source>
        <dbReference type="PROSITE" id="PS50245"/>
    </source>
</evidence>
<dbReference type="Proteomes" id="UP000284842">
    <property type="component" value="Unassembled WGS sequence"/>
</dbReference>
<feature type="compositionally biased region" description="Polar residues" evidence="7">
    <location>
        <begin position="269"/>
        <end position="278"/>
    </location>
</feature>
<feature type="region of interest" description="Disordered" evidence="7">
    <location>
        <begin position="1182"/>
        <end position="1259"/>
    </location>
</feature>
<dbReference type="InterPro" id="IPR001892">
    <property type="entry name" value="Ribosomal_uS13"/>
</dbReference>
<evidence type="ECO:0000256" key="6">
    <source>
        <dbReference type="SAM" id="Coils"/>
    </source>
</evidence>
<dbReference type="PROSITE" id="PS50245">
    <property type="entry name" value="CAP_GLY_2"/>
    <property type="match status" value="1"/>
</dbReference>
<dbReference type="Gene3D" id="1.10.8.50">
    <property type="match status" value="1"/>
</dbReference>
<feature type="compositionally biased region" description="Polar residues" evidence="7">
    <location>
        <begin position="444"/>
        <end position="453"/>
    </location>
</feature>
<dbReference type="GO" id="GO:0005829">
    <property type="term" value="C:cytosol"/>
    <property type="evidence" value="ECO:0007669"/>
    <property type="project" value="TreeGrafter"/>
</dbReference>
<sequence>MSLVVPEAHQQFQHILRLLNTNVDGKRKIMYALTEIKGVGRRYSNLVCKKADVDLNKRAGDLNSDELERLVTIIQNPTQFKIPTWFLNRQKDIIDGKNSQILSNGVDSKLRDDLERLKKIRAHRGLRHYWGLRVRGQHTKTTGRRGKTVGVSKKRDFWSFKTKKKNISYFILFLMATPGKPRQSGIPARSTAIPTPSRSRSSSFAQSSIPPLPSTIDPDIERALAEAIKANDPSAHRLSPQSSAISNPPLLSGRRSVNASRPQNERSKTPTFTRSVSRPASRASMAPDKPPRSFDIGDNVRIESLGFEGILRYMGDIDGKPGLWAGVELSGGFYGKGKNDGSVAGKRYFTCPPNCGVFVASTKLSASTVGNGSFSRPSSVASVRNGRTTPANSGRITPSISTTRTPSATIANGRRTPSTSFYQTPTASSAGRVTPASKFKYTAKTPTVPTKPSLSEKITPGSRASKYATMTAQQLSSRKRESENSSPHPRSNSNESENPQSIARSTSSPSRITGSPFSTPRATKLSQGLYSSPSMPSSRTSSTGTPRARVPSDVAMPPPPSPNRPLRLSSVSLQPDDLFTSSENGGQPSASLFSATSHSRPSSSASLRSSAVDDAQLLERLQSRLEAAEYENERLRAASTVERDEATSISKQNTSAMETLQQERDHATERLNLLQEKHDMLENTLSDYSKQVDGLQADQQQLMIQLAEAKAKHDQMTKLHEDELQDRLDEVKSLQDLLVTSELQVKESEALLQAQTERIEQLELQVERMGADFDADRRELDARIEELRIAGQETIALYEERLSLAQSQRYDLENRIAVLEAAKKAEPVEVRPAIPNSATQIDNEALQEQVTYLQKTSTRLEEQLEDARAGFEREMASYQDKFDKMRFEEEQRKKEFMFKVRELEQLSKSEASARARVEEIEEALRESTVALENARSEVETLSAELANLDLLVEDDQEEGDMTSRLSNFIRKVNSQRVQAEQEVHVLRQEIRQLHEKRGYDSMKEPDTSLQQQLDLLQSRLSDKDRQLVELGNEIEILRKKQHREMSGVTADKATKSEPAREEVTGLKHIIQELQKENVTASQQIKLLESENSILASEAQQLRQEVQVLEENLDHSLDHSDAVNDTVDGDAEGLRRMLKDQRIRFEAELDQTRKRISELEMKHARAVHDHNKEVSELEALVESKNVPPPSEQPHPDSALLNTTPPSSDSRINISSKVNLVAPDFKDRLEREESTSGTPNPSKRRVHSNNGPQSHKPSSNAFTREKCASGLLALVNVGIFGVLGRTFVLRPQLQRDTAAILSTVGGSIALLAGQNHLLNTLGIQRFQATDTSSSLSKFLIRPLTRKSATGSESYITQPPTC</sequence>
<keyword evidence="10" id="KW-1185">Reference proteome</keyword>
<keyword evidence="5" id="KW-0687">Ribonucleoprotein</keyword>
<keyword evidence="6" id="KW-0175">Coiled coil</keyword>
<dbReference type="Gene3D" id="2.30.30.190">
    <property type="entry name" value="CAP Gly-rich-like domain"/>
    <property type="match status" value="1"/>
</dbReference>
<feature type="coiled-coil region" evidence="6">
    <location>
        <begin position="843"/>
        <end position="1040"/>
    </location>
</feature>
<feature type="region of interest" description="Disordered" evidence="7">
    <location>
        <begin position="232"/>
        <end position="295"/>
    </location>
</feature>
<feature type="compositionally biased region" description="Basic and acidic residues" evidence="7">
    <location>
        <begin position="632"/>
        <end position="646"/>
    </location>
</feature>
<keyword evidence="4" id="KW-0689">Ribosomal protein</keyword>
<dbReference type="InterPro" id="IPR010979">
    <property type="entry name" value="Ribosomal_uS13-like_H2TH"/>
</dbReference>
<dbReference type="SMART" id="SM01052">
    <property type="entry name" value="CAP_GLY"/>
    <property type="match status" value="1"/>
</dbReference>
<dbReference type="STRING" id="181874.A0A409Y9E1"/>
<feature type="compositionally biased region" description="Polar residues" evidence="7">
    <location>
        <begin position="647"/>
        <end position="656"/>
    </location>
</feature>
<feature type="coiled-coil region" evidence="6">
    <location>
        <begin position="1070"/>
        <end position="1168"/>
    </location>
</feature>
<feature type="compositionally biased region" description="Basic and acidic residues" evidence="7">
    <location>
        <begin position="1222"/>
        <end position="1232"/>
    </location>
</feature>
<proteinExistence type="inferred from homology"/>
<dbReference type="InterPro" id="IPR000938">
    <property type="entry name" value="CAP-Gly_domain"/>
</dbReference>
<evidence type="ECO:0000256" key="1">
    <source>
        <dbReference type="ARBA" id="ARBA00004496"/>
    </source>
</evidence>
<evidence type="ECO:0000256" key="2">
    <source>
        <dbReference type="ARBA" id="ARBA00008080"/>
    </source>
</evidence>
<feature type="compositionally biased region" description="Low complexity" evidence="7">
    <location>
        <begin position="395"/>
        <end position="411"/>
    </location>
</feature>
<feature type="compositionally biased region" description="Low complexity" evidence="7">
    <location>
        <begin position="594"/>
        <end position="610"/>
    </location>
</feature>
<dbReference type="PANTHER" id="PTHR10871">
    <property type="entry name" value="30S RIBOSOMAL PROTEIN S13/40S RIBOSOMAL PROTEIN S18"/>
    <property type="match status" value="1"/>
</dbReference>
<dbReference type="SUPFAM" id="SSF74924">
    <property type="entry name" value="Cap-Gly domain"/>
    <property type="match status" value="1"/>
</dbReference>
<feature type="domain" description="CAP-Gly" evidence="8">
    <location>
        <begin position="315"/>
        <end position="360"/>
    </location>
</feature>
<evidence type="ECO:0000256" key="3">
    <source>
        <dbReference type="ARBA" id="ARBA00022490"/>
    </source>
</evidence>
<dbReference type="GO" id="GO:0006412">
    <property type="term" value="P:translation"/>
    <property type="evidence" value="ECO:0007669"/>
    <property type="project" value="InterPro"/>
</dbReference>
<dbReference type="EMBL" id="NHTK01001348">
    <property type="protein sequence ID" value="PPQ99742.1"/>
    <property type="molecule type" value="Genomic_DNA"/>
</dbReference>
<dbReference type="FunFam" id="1.10.8.50:FF:000002">
    <property type="entry name" value="40S ribosomal protein S18"/>
    <property type="match status" value="1"/>
</dbReference>
<feature type="region of interest" description="Disordered" evidence="7">
    <location>
        <begin position="632"/>
        <end position="656"/>
    </location>
</feature>
<organism evidence="9 10">
    <name type="scientific">Panaeolus cyanescens</name>
    <dbReference type="NCBI Taxonomy" id="181874"/>
    <lineage>
        <taxon>Eukaryota</taxon>
        <taxon>Fungi</taxon>
        <taxon>Dikarya</taxon>
        <taxon>Basidiomycota</taxon>
        <taxon>Agaricomycotina</taxon>
        <taxon>Agaricomycetes</taxon>
        <taxon>Agaricomycetidae</taxon>
        <taxon>Agaricales</taxon>
        <taxon>Agaricineae</taxon>
        <taxon>Galeropsidaceae</taxon>
        <taxon>Panaeolus</taxon>
    </lineage>
</organism>
<keyword evidence="3" id="KW-0963">Cytoplasm</keyword>
<dbReference type="NCBIfam" id="NF003140">
    <property type="entry name" value="PRK04053.1"/>
    <property type="match status" value="1"/>
</dbReference>
<dbReference type="Pfam" id="PF00416">
    <property type="entry name" value="Ribosomal_S13"/>
    <property type="match status" value="1"/>
</dbReference>
<gene>
    <name evidence="9" type="ORF">CVT24_009725</name>
</gene>
<dbReference type="GO" id="GO:0003735">
    <property type="term" value="F:structural constituent of ribosome"/>
    <property type="evidence" value="ECO:0007669"/>
    <property type="project" value="InterPro"/>
</dbReference>
<accession>A0A409Y9E1</accession>
<protein>
    <recommendedName>
        <fullName evidence="8">CAP-Gly domain-containing protein</fullName>
    </recommendedName>
</protein>
<evidence type="ECO:0000256" key="4">
    <source>
        <dbReference type="ARBA" id="ARBA00022980"/>
    </source>
</evidence>
<dbReference type="SUPFAM" id="SSF46946">
    <property type="entry name" value="S13-like H2TH domain"/>
    <property type="match status" value="1"/>
</dbReference>
<feature type="compositionally biased region" description="Polar residues" evidence="7">
    <location>
        <begin position="369"/>
        <end position="394"/>
    </location>
</feature>
<dbReference type="InParanoid" id="A0A409Y9E1"/>
<feature type="compositionally biased region" description="Polar residues" evidence="7">
    <location>
        <begin position="1198"/>
        <end position="1216"/>
    </location>
</feature>
<dbReference type="PANTHER" id="PTHR10871:SF3">
    <property type="entry name" value="SMALL RIBOSOMAL SUBUNIT PROTEIN US13"/>
    <property type="match status" value="1"/>
</dbReference>
<feature type="region of interest" description="Disordered" evidence="7">
    <location>
        <begin position="369"/>
        <end position="611"/>
    </location>
</feature>
<evidence type="ECO:0000256" key="7">
    <source>
        <dbReference type="SAM" id="MobiDB-lite"/>
    </source>
</evidence>
<evidence type="ECO:0000313" key="9">
    <source>
        <dbReference type="EMBL" id="PPQ99742.1"/>
    </source>
</evidence>
<comment type="similarity">
    <text evidence="2">Belongs to the universal ribosomal protein uS13 family.</text>
</comment>
<feature type="compositionally biased region" description="Polar residues" evidence="7">
    <location>
        <begin position="484"/>
        <end position="530"/>
    </location>
</feature>
<dbReference type="PROSITE" id="PS00646">
    <property type="entry name" value="RIBOSOMAL_S13_1"/>
    <property type="match status" value="1"/>
</dbReference>
<dbReference type="PROSITE" id="PS00845">
    <property type="entry name" value="CAP_GLY_1"/>
    <property type="match status" value="1"/>
</dbReference>
<dbReference type="GO" id="GO:0003723">
    <property type="term" value="F:RNA binding"/>
    <property type="evidence" value="ECO:0007669"/>
    <property type="project" value="InterPro"/>
</dbReference>
<dbReference type="PROSITE" id="PS50159">
    <property type="entry name" value="RIBOSOMAL_S13_2"/>
    <property type="match status" value="1"/>
</dbReference>
<evidence type="ECO:0000256" key="5">
    <source>
        <dbReference type="ARBA" id="ARBA00023274"/>
    </source>
</evidence>
<dbReference type="InterPro" id="IPR018269">
    <property type="entry name" value="Ribosomal_uS13_CS"/>
</dbReference>
<dbReference type="Pfam" id="PF01302">
    <property type="entry name" value="CAP_GLY"/>
    <property type="match status" value="1"/>
</dbReference>
<feature type="compositionally biased region" description="Polar residues" evidence="7">
    <location>
        <begin position="415"/>
        <end position="431"/>
    </location>
</feature>
<name>A0A409Y9E1_9AGAR</name>
<dbReference type="GO" id="GO:0015935">
    <property type="term" value="C:small ribosomal subunit"/>
    <property type="evidence" value="ECO:0007669"/>
    <property type="project" value="TreeGrafter"/>
</dbReference>
<dbReference type="Gene3D" id="4.10.910.10">
    <property type="entry name" value="30s ribosomal protein s13, domain 2"/>
    <property type="match status" value="1"/>
</dbReference>
<dbReference type="FunFam" id="4.10.910.10:FF:000002">
    <property type="entry name" value="40S ribosomal protein S18"/>
    <property type="match status" value="1"/>
</dbReference>
<feature type="compositionally biased region" description="Low complexity" evidence="7">
    <location>
        <begin position="531"/>
        <end position="549"/>
    </location>
</feature>
<feature type="region of interest" description="Disordered" evidence="7">
    <location>
        <begin position="181"/>
        <end position="216"/>
    </location>
</feature>
<evidence type="ECO:0000313" key="10">
    <source>
        <dbReference type="Proteomes" id="UP000284842"/>
    </source>
</evidence>
<feature type="compositionally biased region" description="Low complexity" evidence="7">
    <location>
        <begin position="190"/>
        <end position="209"/>
    </location>
</feature>
<comment type="subcellular location">
    <subcellularLocation>
        <location evidence="1">Cytoplasm</location>
    </subcellularLocation>
</comment>
<dbReference type="InterPro" id="IPR036859">
    <property type="entry name" value="CAP-Gly_dom_sf"/>
</dbReference>
<dbReference type="OrthoDB" id="2130750at2759"/>
<feature type="compositionally biased region" description="Low complexity" evidence="7">
    <location>
        <begin position="564"/>
        <end position="573"/>
    </location>
</feature>
<feature type="compositionally biased region" description="Polar residues" evidence="7">
    <location>
        <begin position="579"/>
        <end position="593"/>
    </location>
</feature>
<feature type="compositionally biased region" description="Polar residues" evidence="7">
    <location>
        <begin position="1246"/>
        <end position="1259"/>
    </location>
</feature>
<dbReference type="HAMAP" id="MF_01315">
    <property type="entry name" value="Ribosomal_uS13"/>
    <property type="match status" value="1"/>
</dbReference>